<name>A0A0R1MYY4_9LACO</name>
<dbReference type="Gene3D" id="3.20.20.100">
    <property type="entry name" value="NADP-dependent oxidoreductase domain"/>
    <property type="match status" value="1"/>
</dbReference>
<keyword evidence="2" id="KW-0521">NADP</keyword>
<dbReference type="InterPro" id="IPR020471">
    <property type="entry name" value="AKR"/>
</dbReference>
<protein>
    <submittedName>
        <fullName evidence="8">2,5-didehydrogluconate reductase</fullName>
    </submittedName>
</protein>
<proteinExistence type="inferred from homology"/>
<dbReference type="PATRIC" id="fig|1423792.3.peg.2180"/>
<evidence type="ECO:0000256" key="5">
    <source>
        <dbReference type="PIRSR" id="PIRSR000097-2"/>
    </source>
</evidence>
<dbReference type="SUPFAM" id="SSF51430">
    <property type="entry name" value="NAD(P)-linked oxidoreductase"/>
    <property type="match status" value="1"/>
</dbReference>
<dbReference type="FunFam" id="3.20.20.100:FF:000015">
    <property type="entry name" value="Oxidoreductase, aldo/keto reductase family"/>
    <property type="match status" value="1"/>
</dbReference>
<dbReference type="PROSITE" id="PS00063">
    <property type="entry name" value="ALDOKETO_REDUCTASE_3"/>
    <property type="match status" value="1"/>
</dbReference>
<sequence>MDTVKLNNGVEMPIAGFGVFQIQDQDQAEQAVVDAIHAGYRLIDTAQAYGNEEAVGKGIKRSGVPRDQLFITTKVWITDVGYEKTQKAIDTSLQKLGLDYLDLYLIHQPYNDVYGAWRAMQEAEQAGKIRAIGVSNFEPDRLMDLSAFSGVTPTVNQIEINPWQQQKEALAFMAKENIQPEAWAPFAEGKHDIFHNPLLEAIGKKYGKSVGQVILRWVVQQHIVALAKSVHAERMAENIDIFDFQLSDDDMAQISQLDRHESQFFDHRDPEQIKRLATLH</sequence>
<evidence type="ECO:0000259" key="7">
    <source>
        <dbReference type="Pfam" id="PF00248"/>
    </source>
</evidence>
<evidence type="ECO:0000313" key="8">
    <source>
        <dbReference type="EMBL" id="KRL13311.1"/>
    </source>
</evidence>
<evidence type="ECO:0000256" key="1">
    <source>
        <dbReference type="ARBA" id="ARBA00007905"/>
    </source>
</evidence>
<feature type="active site" description="Proton donor" evidence="4">
    <location>
        <position position="49"/>
    </location>
</feature>
<dbReference type="AlphaFoldDB" id="A0A0R1MYY4"/>
<dbReference type="Pfam" id="PF00248">
    <property type="entry name" value="Aldo_ket_red"/>
    <property type="match status" value="1"/>
</dbReference>
<evidence type="ECO:0000256" key="6">
    <source>
        <dbReference type="PIRSR" id="PIRSR000097-3"/>
    </source>
</evidence>
<evidence type="ECO:0000313" key="9">
    <source>
        <dbReference type="Proteomes" id="UP000051330"/>
    </source>
</evidence>
<comment type="similarity">
    <text evidence="1">Belongs to the aldo/keto reductase family.</text>
</comment>
<evidence type="ECO:0000256" key="3">
    <source>
        <dbReference type="ARBA" id="ARBA00023002"/>
    </source>
</evidence>
<dbReference type="RefSeq" id="WP_057819193.1">
    <property type="nucleotide sequence ID" value="NZ_AZEC01000004.1"/>
</dbReference>
<accession>A0A0R1MYY4</accession>
<dbReference type="Proteomes" id="UP000051330">
    <property type="component" value="Unassembled WGS sequence"/>
</dbReference>
<dbReference type="PRINTS" id="PR00069">
    <property type="entry name" value="ALDKETRDTASE"/>
</dbReference>
<dbReference type="PANTHER" id="PTHR43827">
    <property type="entry name" value="2,5-DIKETO-D-GLUCONIC ACID REDUCTASE"/>
    <property type="match status" value="1"/>
</dbReference>
<dbReference type="PANTHER" id="PTHR43827:SF3">
    <property type="entry name" value="NADP-DEPENDENT OXIDOREDUCTASE DOMAIN-CONTAINING PROTEIN"/>
    <property type="match status" value="1"/>
</dbReference>
<dbReference type="PROSITE" id="PS00798">
    <property type="entry name" value="ALDOKETO_REDUCTASE_1"/>
    <property type="match status" value="1"/>
</dbReference>
<dbReference type="InterPro" id="IPR023210">
    <property type="entry name" value="NADP_OxRdtase_dom"/>
</dbReference>
<reference evidence="8 9" key="1">
    <citation type="journal article" date="2015" name="Genome Announc.">
        <title>Expanding the biotechnology potential of lactobacilli through comparative genomics of 213 strains and associated genera.</title>
        <authorList>
            <person name="Sun Z."/>
            <person name="Harris H.M."/>
            <person name="McCann A."/>
            <person name="Guo C."/>
            <person name="Argimon S."/>
            <person name="Zhang W."/>
            <person name="Yang X."/>
            <person name="Jeffery I.B."/>
            <person name="Cooney J.C."/>
            <person name="Kagawa T.F."/>
            <person name="Liu W."/>
            <person name="Song Y."/>
            <person name="Salvetti E."/>
            <person name="Wrobel A."/>
            <person name="Rasinkangas P."/>
            <person name="Parkhill J."/>
            <person name="Rea M.C."/>
            <person name="O'Sullivan O."/>
            <person name="Ritari J."/>
            <person name="Douillard F.P."/>
            <person name="Paul Ross R."/>
            <person name="Yang R."/>
            <person name="Briner A.E."/>
            <person name="Felis G.E."/>
            <person name="de Vos W.M."/>
            <person name="Barrangou R."/>
            <person name="Klaenhammer T.R."/>
            <person name="Caufield P.W."/>
            <person name="Cui Y."/>
            <person name="Zhang H."/>
            <person name="O'Toole P.W."/>
        </authorList>
    </citation>
    <scope>NUCLEOTIDE SEQUENCE [LARGE SCALE GENOMIC DNA]</scope>
    <source>
        <strain evidence="8 9">DSM 12744</strain>
    </source>
</reference>
<dbReference type="STRING" id="1423792.FD09_GL002138"/>
<evidence type="ECO:0000256" key="4">
    <source>
        <dbReference type="PIRSR" id="PIRSR000097-1"/>
    </source>
</evidence>
<dbReference type="GO" id="GO:0016616">
    <property type="term" value="F:oxidoreductase activity, acting on the CH-OH group of donors, NAD or NADP as acceptor"/>
    <property type="evidence" value="ECO:0007669"/>
    <property type="project" value="UniProtKB-ARBA"/>
</dbReference>
<dbReference type="InterPro" id="IPR018170">
    <property type="entry name" value="Aldo/ket_reductase_CS"/>
</dbReference>
<feature type="binding site" evidence="5">
    <location>
        <position position="107"/>
    </location>
    <ligand>
        <name>substrate</name>
    </ligand>
</feature>
<dbReference type="OrthoDB" id="9804790at2"/>
<keyword evidence="3" id="KW-0560">Oxidoreductase</keyword>
<evidence type="ECO:0000256" key="2">
    <source>
        <dbReference type="ARBA" id="ARBA00022857"/>
    </source>
</evidence>
<dbReference type="CDD" id="cd19133">
    <property type="entry name" value="AKR_AKR5F1"/>
    <property type="match status" value="1"/>
</dbReference>
<dbReference type="EMBL" id="AZEC01000004">
    <property type="protein sequence ID" value="KRL13311.1"/>
    <property type="molecule type" value="Genomic_DNA"/>
</dbReference>
<feature type="domain" description="NADP-dependent oxidoreductase" evidence="7">
    <location>
        <begin position="21"/>
        <end position="258"/>
    </location>
</feature>
<gene>
    <name evidence="8" type="ORF">FD09_GL002138</name>
</gene>
<comment type="caution">
    <text evidence="8">The sequence shown here is derived from an EMBL/GenBank/DDBJ whole genome shotgun (WGS) entry which is preliminary data.</text>
</comment>
<dbReference type="PROSITE" id="PS00062">
    <property type="entry name" value="ALDOKETO_REDUCTASE_2"/>
    <property type="match status" value="1"/>
</dbReference>
<organism evidence="8 9">
    <name type="scientific">Schleiferilactobacillus perolens DSM 12744</name>
    <dbReference type="NCBI Taxonomy" id="1423792"/>
    <lineage>
        <taxon>Bacteria</taxon>
        <taxon>Bacillati</taxon>
        <taxon>Bacillota</taxon>
        <taxon>Bacilli</taxon>
        <taxon>Lactobacillales</taxon>
        <taxon>Lactobacillaceae</taxon>
        <taxon>Schleiferilactobacillus</taxon>
    </lineage>
</organism>
<keyword evidence="9" id="KW-1185">Reference proteome</keyword>
<dbReference type="InterPro" id="IPR036812">
    <property type="entry name" value="NAD(P)_OxRdtase_dom_sf"/>
</dbReference>
<dbReference type="PIRSF" id="PIRSF000097">
    <property type="entry name" value="AKR"/>
    <property type="match status" value="1"/>
</dbReference>
<feature type="site" description="Lowers pKa of active site Tyr" evidence="6">
    <location>
        <position position="74"/>
    </location>
</feature>